<dbReference type="EMBL" id="CP050313">
    <property type="protein sequence ID" value="QIR14478.1"/>
    <property type="molecule type" value="Genomic_DNA"/>
</dbReference>
<comment type="similarity">
    <text evidence="1">Belongs to the bacterial solute-binding protein 3 family.</text>
</comment>
<evidence type="ECO:0000259" key="4">
    <source>
        <dbReference type="SMART" id="SM00062"/>
    </source>
</evidence>
<dbReference type="Proteomes" id="UP000502608">
    <property type="component" value="Chromosome"/>
</dbReference>
<organism evidence="5 6">
    <name type="scientific">Shewanella aestuarii</name>
    <dbReference type="NCBI Taxonomy" id="1028752"/>
    <lineage>
        <taxon>Bacteria</taxon>
        <taxon>Pseudomonadati</taxon>
        <taxon>Pseudomonadota</taxon>
        <taxon>Gammaproteobacteria</taxon>
        <taxon>Alteromonadales</taxon>
        <taxon>Shewanellaceae</taxon>
        <taxon>Shewanella</taxon>
    </lineage>
</organism>
<dbReference type="AlphaFoldDB" id="A0A6G9QJB1"/>
<evidence type="ECO:0000256" key="2">
    <source>
        <dbReference type="ARBA" id="ARBA00022729"/>
    </source>
</evidence>
<evidence type="ECO:0000313" key="5">
    <source>
        <dbReference type="EMBL" id="QIR14478.1"/>
    </source>
</evidence>
<accession>A0A6G9QJB1</accession>
<name>A0A6G9QJB1_9GAMM</name>
<dbReference type="PANTHER" id="PTHR35936">
    <property type="entry name" value="MEMBRANE-BOUND LYTIC MUREIN TRANSGLYCOSYLASE F"/>
    <property type="match status" value="1"/>
</dbReference>
<evidence type="ECO:0000313" key="6">
    <source>
        <dbReference type="Proteomes" id="UP000502608"/>
    </source>
</evidence>
<gene>
    <name evidence="5" type="ORF">HBH39_08260</name>
</gene>
<evidence type="ECO:0000256" key="1">
    <source>
        <dbReference type="ARBA" id="ARBA00010333"/>
    </source>
</evidence>
<dbReference type="KEGG" id="saes:HBH39_08260"/>
<dbReference type="RefSeq" id="WP_167677275.1">
    <property type="nucleotide sequence ID" value="NZ_CP050313.1"/>
</dbReference>
<dbReference type="PANTHER" id="PTHR35936:SF35">
    <property type="entry name" value="L-CYSTINE-BINDING PROTEIN TCYJ"/>
    <property type="match status" value="1"/>
</dbReference>
<keyword evidence="6" id="KW-1185">Reference proteome</keyword>
<sequence length="406" mass="45838">MKIFAGMLFFLVCIGFGQRALAEDTSTLPLKANNAPLILVMGEDTFPFQFIDQNNKPAGILVELWQEWSLVTQTPIEIRPYNWGESLQRLQDGTGDIHIGMTTNALRQQKFDFASPITSLQTYLFIHKSIKKKLQLLDLLPYQIGIVAGSSHEQTLLDINPHFTFRKYPSREALLDGAANGEVLVFAGIEGYQRNLALEQDIANEYYSSSRLPITKVGLSPAVIKGNDELVNQINAGFKQIDVEQIRKIERRWLGYNRQNSGVMIAMQTNVEPFVDIGIDGRPHGLFVDLWNLWSEKTGISIDFIIGDMNTSIGDIKRGFADVHIGYPESNEMRTGLQQAWHLTSVKSRFFSLQNDIENIEHQDNIRIGVFPTAPYLSEIHKLFPKAQLRFYETTSAMANATIKGI</sequence>
<dbReference type="InterPro" id="IPR001638">
    <property type="entry name" value="Solute-binding_3/MltF_N"/>
</dbReference>
<dbReference type="Gene3D" id="3.40.190.10">
    <property type="entry name" value="Periplasmic binding protein-like II"/>
    <property type="match status" value="4"/>
</dbReference>
<reference evidence="5 6" key="1">
    <citation type="submission" date="2020-03" db="EMBL/GenBank/DDBJ databases">
        <title>Complete genome sequence of Shewanella sp.</title>
        <authorList>
            <person name="Kim Y.-S."/>
            <person name="Kim S.-J."/>
            <person name="Jung H.-K."/>
            <person name="Kim K.-H."/>
        </authorList>
    </citation>
    <scope>NUCLEOTIDE SEQUENCE [LARGE SCALE GENOMIC DNA]</scope>
    <source>
        <strain evidence="5 6">PN3F2</strain>
    </source>
</reference>
<keyword evidence="2 3" id="KW-0732">Signal</keyword>
<feature type="chain" id="PRO_5026153779" evidence="3">
    <location>
        <begin position="23"/>
        <end position="406"/>
    </location>
</feature>
<dbReference type="SMART" id="SM00062">
    <property type="entry name" value="PBPb"/>
    <property type="match status" value="1"/>
</dbReference>
<proteinExistence type="inferred from homology"/>
<protein>
    <submittedName>
        <fullName evidence="5">Transporter substrate-binding domain-containing protein</fullName>
    </submittedName>
</protein>
<dbReference type="CDD" id="cd13706">
    <property type="entry name" value="PBP2_HisK_like_1"/>
    <property type="match status" value="1"/>
</dbReference>
<feature type="signal peptide" evidence="3">
    <location>
        <begin position="1"/>
        <end position="22"/>
    </location>
</feature>
<feature type="domain" description="Solute-binding protein family 3/N-terminal" evidence="4">
    <location>
        <begin position="36"/>
        <end position="257"/>
    </location>
</feature>
<dbReference type="Pfam" id="PF00497">
    <property type="entry name" value="SBP_bac_3"/>
    <property type="match status" value="1"/>
</dbReference>
<evidence type="ECO:0000256" key="3">
    <source>
        <dbReference type="SAM" id="SignalP"/>
    </source>
</evidence>
<dbReference type="SUPFAM" id="SSF53850">
    <property type="entry name" value="Periplasmic binding protein-like II"/>
    <property type="match status" value="2"/>
</dbReference>